<dbReference type="AlphaFoldDB" id="A0A7R9H2D9"/>
<dbReference type="EMBL" id="OC319414">
    <property type="protein sequence ID" value="CAD7405303.1"/>
    <property type="molecule type" value="Genomic_DNA"/>
</dbReference>
<name>A0A7R9H2D9_TIMCR</name>
<organism evidence="2">
    <name type="scientific">Timema cristinae</name>
    <name type="common">Walking stick</name>
    <dbReference type="NCBI Taxonomy" id="61476"/>
    <lineage>
        <taxon>Eukaryota</taxon>
        <taxon>Metazoa</taxon>
        <taxon>Ecdysozoa</taxon>
        <taxon>Arthropoda</taxon>
        <taxon>Hexapoda</taxon>
        <taxon>Insecta</taxon>
        <taxon>Pterygota</taxon>
        <taxon>Neoptera</taxon>
        <taxon>Polyneoptera</taxon>
        <taxon>Phasmatodea</taxon>
        <taxon>Timematodea</taxon>
        <taxon>Timematoidea</taxon>
        <taxon>Timematidae</taxon>
        <taxon>Timema</taxon>
    </lineage>
</organism>
<proteinExistence type="predicted"/>
<accession>A0A7R9H2D9</accession>
<protein>
    <submittedName>
        <fullName evidence="2">Uncharacterized protein</fullName>
    </submittedName>
</protein>
<sequence length="483" mass="53277">MNLEKNAKMSYSGDESLKILIDLIVELPQCFIQGGDGTTVSGVTFYELTWDPVEESKQTYLDINTDLSVRSRLDLHPERREFWDTLYSEFAFTSPDWASERIKYKIEHIRCNERWPDWSERERALEPEQSSLQALGNIIICPLASAIYGFRDPSVLVGAEEYFGGLGHETSFPHKLTGGFGHETSFPHKLTGGLGQEISFPHKLTGGLGQETSFPHKLTDGLGHETSFPHKLTGGLGQETSFPHKLTGELDYETSFPHKLTDGLGHETSFPHKLTGGLGYDISFPHKLTGGLGHETSFPHKLTGGLGYDNSFPHKLTGGLGYDNSFPHKLTGGLGYDTIYPHKLTGGLGHETSFPHKLTGGLGHETSFPHKLTGGLGHETSFPHKLTGGLGQETSFPHKFTGLTLPILNADHNKFTCRNCNAPELRIPYRIFCTQLTVKPAMLLTGVARDSVVLARLDSSSDLLDRNTGRLNPYKVVYGSDGR</sequence>
<evidence type="ECO:0000313" key="2">
    <source>
        <dbReference type="EMBL" id="CAD7405303.1"/>
    </source>
</evidence>
<gene>
    <name evidence="2" type="ORF">TCEB3V08_LOCUS7926</name>
</gene>
<feature type="region of interest" description="Disordered" evidence="1">
    <location>
        <begin position="201"/>
        <end position="221"/>
    </location>
</feature>
<evidence type="ECO:0000256" key="1">
    <source>
        <dbReference type="SAM" id="MobiDB-lite"/>
    </source>
</evidence>
<reference evidence="2" key="1">
    <citation type="submission" date="2020-11" db="EMBL/GenBank/DDBJ databases">
        <authorList>
            <person name="Tran Van P."/>
        </authorList>
    </citation>
    <scope>NUCLEOTIDE SEQUENCE</scope>
</reference>